<sequence>MARTLPEGESLLVRTDFSDDAAWAQTLAAVIASYDEDAMSELTPVDDVNFDGLTLADLGELVDGQTYLFLADTTTMTDPEHPLLAVDTSDEDARGEDAPVFRIAPIAMAEVEVNLFLANMDFEDYAGGVGEDGVFRGFEDQ</sequence>
<dbReference type="Proteomes" id="UP001519325">
    <property type="component" value="Unassembled WGS sequence"/>
</dbReference>
<feature type="domain" description="DUF6924" evidence="1">
    <location>
        <begin position="9"/>
        <end position="138"/>
    </location>
</feature>
<keyword evidence="3" id="KW-1185">Reference proteome</keyword>
<evidence type="ECO:0000313" key="2">
    <source>
        <dbReference type="EMBL" id="MBP2190137.1"/>
    </source>
</evidence>
<evidence type="ECO:0000259" key="1">
    <source>
        <dbReference type="Pfam" id="PF21962"/>
    </source>
</evidence>
<dbReference type="RefSeq" id="WP_209889840.1">
    <property type="nucleotide sequence ID" value="NZ_JAGGMR010000001.1"/>
</dbReference>
<accession>A0ABS4QEP0</accession>
<dbReference type="InterPro" id="IPR053832">
    <property type="entry name" value="DUF6924"/>
</dbReference>
<gene>
    <name evidence="2" type="ORF">BJ987_003038</name>
</gene>
<proteinExistence type="predicted"/>
<organism evidence="2 3">
    <name type="scientific">Nocardia goodfellowii</name>
    <dbReference type="NCBI Taxonomy" id="882446"/>
    <lineage>
        <taxon>Bacteria</taxon>
        <taxon>Bacillati</taxon>
        <taxon>Actinomycetota</taxon>
        <taxon>Actinomycetes</taxon>
        <taxon>Mycobacteriales</taxon>
        <taxon>Nocardiaceae</taxon>
        <taxon>Nocardia</taxon>
    </lineage>
</organism>
<dbReference type="EMBL" id="JAGGMR010000001">
    <property type="protein sequence ID" value="MBP2190137.1"/>
    <property type="molecule type" value="Genomic_DNA"/>
</dbReference>
<dbReference type="Pfam" id="PF21962">
    <property type="entry name" value="DUF6924"/>
    <property type="match status" value="1"/>
</dbReference>
<protein>
    <recommendedName>
        <fullName evidence="1">DUF6924 domain-containing protein</fullName>
    </recommendedName>
</protein>
<reference evidence="2 3" key="1">
    <citation type="submission" date="2021-03" db="EMBL/GenBank/DDBJ databases">
        <title>Sequencing the genomes of 1000 actinobacteria strains.</title>
        <authorList>
            <person name="Klenk H.-P."/>
        </authorList>
    </citation>
    <scope>NUCLEOTIDE SEQUENCE [LARGE SCALE GENOMIC DNA]</scope>
    <source>
        <strain evidence="2 3">DSM 45516</strain>
    </source>
</reference>
<comment type="caution">
    <text evidence="2">The sequence shown here is derived from an EMBL/GenBank/DDBJ whole genome shotgun (WGS) entry which is preliminary data.</text>
</comment>
<name>A0ABS4QEP0_9NOCA</name>
<evidence type="ECO:0000313" key="3">
    <source>
        <dbReference type="Proteomes" id="UP001519325"/>
    </source>
</evidence>